<comment type="caution">
    <text evidence="2">The sequence shown here is derived from an EMBL/GenBank/DDBJ whole genome shotgun (WGS) entry which is preliminary data.</text>
</comment>
<proteinExistence type="predicted"/>
<dbReference type="AlphaFoldDB" id="A0A8S1E3E4"/>
<dbReference type="EMBL" id="CADEPI010000523">
    <property type="protein sequence ID" value="CAB3386965.1"/>
    <property type="molecule type" value="Genomic_DNA"/>
</dbReference>
<evidence type="ECO:0000313" key="3">
    <source>
        <dbReference type="Proteomes" id="UP000494165"/>
    </source>
</evidence>
<protein>
    <submittedName>
        <fullName evidence="2">Uncharacterized protein</fullName>
    </submittedName>
</protein>
<evidence type="ECO:0000256" key="1">
    <source>
        <dbReference type="SAM" id="SignalP"/>
    </source>
</evidence>
<dbReference type="Proteomes" id="UP000494165">
    <property type="component" value="Unassembled WGS sequence"/>
</dbReference>
<gene>
    <name evidence="2" type="ORF">CLODIP_2_CD09730</name>
</gene>
<keyword evidence="1" id="KW-0732">Signal</keyword>
<name>A0A8S1E3E4_9INSE</name>
<organism evidence="2 3">
    <name type="scientific">Cloeon dipterum</name>
    <dbReference type="NCBI Taxonomy" id="197152"/>
    <lineage>
        <taxon>Eukaryota</taxon>
        <taxon>Metazoa</taxon>
        <taxon>Ecdysozoa</taxon>
        <taxon>Arthropoda</taxon>
        <taxon>Hexapoda</taxon>
        <taxon>Insecta</taxon>
        <taxon>Pterygota</taxon>
        <taxon>Palaeoptera</taxon>
        <taxon>Ephemeroptera</taxon>
        <taxon>Pisciforma</taxon>
        <taxon>Baetidae</taxon>
        <taxon>Cloeon</taxon>
    </lineage>
</organism>
<feature type="signal peptide" evidence="1">
    <location>
        <begin position="1"/>
        <end position="21"/>
    </location>
</feature>
<accession>A0A8S1E3E4</accession>
<evidence type="ECO:0000313" key="2">
    <source>
        <dbReference type="EMBL" id="CAB3386965.1"/>
    </source>
</evidence>
<keyword evidence="3" id="KW-1185">Reference proteome</keyword>
<feature type="chain" id="PRO_5035922856" evidence="1">
    <location>
        <begin position="22"/>
        <end position="98"/>
    </location>
</feature>
<sequence>MTKILLGFVLLCAIVLTAVNSQKVEQEEVQVVRDRRASGSSGFFSQFRKIGSRIRSFTRLGTQLFRPLFSLVPRGGSGGFRKRRHAVMTEKLFQGTTI</sequence>
<reference evidence="2 3" key="1">
    <citation type="submission" date="2020-04" db="EMBL/GenBank/DDBJ databases">
        <authorList>
            <person name="Alioto T."/>
            <person name="Alioto T."/>
            <person name="Gomez Garrido J."/>
        </authorList>
    </citation>
    <scope>NUCLEOTIDE SEQUENCE [LARGE SCALE GENOMIC DNA]</scope>
</reference>